<protein>
    <submittedName>
        <fullName evidence="2">Uncharacterized protein</fullName>
    </submittedName>
</protein>
<dbReference type="Proteomes" id="UP001196413">
    <property type="component" value="Unassembled WGS sequence"/>
</dbReference>
<evidence type="ECO:0000313" key="3">
    <source>
        <dbReference type="Proteomes" id="UP001196413"/>
    </source>
</evidence>
<comment type="caution">
    <text evidence="2">The sequence shown here is derived from an EMBL/GenBank/DDBJ whole genome shotgun (WGS) entry which is preliminary data.</text>
</comment>
<keyword evidence="1" id="KW-0175">Coiled coil</keyword>
<gene>
    <name evidence="2" type="ORF">KIN20_034253</name>
</gene>
<keyword evidence="3" id="KW-1185">Reference proteome</keyword>
<proteinExistence type="predicted"/>
<sequence length="92" mass="10818">MQDRLRQLTDSVNDRRFEQEARVQREVVRSLEEKLTKAREDCSAAKLEARDVLNKLAEEKEACRRQNVTIRDQKREIEILRSSIADKDFSVG</sequence>
<dbReference type="EMBL" id="JAHQIW010007102">
    <property type="protein sequence ID" value="KAJ1372168.1"/>
    <property type="molecule type" value="Genomic_DNA"/>
</dbReference>
<reference evidence="2" key="1">
    <citation type="submission" date="2021-06" db="EMBL/GenBank/DDBJ databases">
        <title>Parelaphostrongylus tenuis whole genome reference sequence.</title>
        <authorList>
            <person name="Garwood T.J."/>
            <person name="Larsen P.A."/>
            <person name="Fountain-Jones N.M."/>
            <person name="Garbe J.R."/>
            <person name="Macchietto M.G."/>
            <person name="Kania S.A."/>
            <person name="Gerhold R.W."/>
            <person name="Richards J.E."/>
            <person name="Wolf T.M."/>
        </authorList>
    </citation>
    <scope>NUCLEOTIDE SEQUENCE</scope>
    <source>
        <strain evidence="2">MNPRO001-30</strain>
        <tissue evidence="2">Meninges</tissue>
    </source>
</reference>
<evidence type="ECO:0000313" key="2">
    <source>
        <dbReference type="EMBL" id="KAJ1372168.1"/>
    </source>
</evidence>
<organism evidence="2 3">
    <name type="scientific">Parelaphostrongylus tenuis</name>
    <name type="common">Meningeal worm</name>
    <dbReference type="NCBI Taxonomy" id="148309"/>
    <lineage>
        <taxon>Eukaryota</taxon>
        <taxon>Metazoa</taxon>
        <taxon>Ecdysozoa</taxon>
        <taxon>Nematoda</taxon>
        <taxon>Chromadorea</taxon>
        <taxon>Rhabditida</taxon>
        <taxon>Rhabditina</taxon>
        <taxon>Rhabditomorpha</taxon>
        <taxon>Strongyloidea</taxon>
        <taxon>Metastrongylidae</taxon>
        <taxon>Parelaphostrongylus</taxon>
    </lineage>
</organism>
<evidence type="ECO:0000256" key="1">
    <source>
        <dbReference type="SAM" id="Coils"/>
    </source>
</evidence>
<accession>A0AAD5RA30</accession>
<dbReference type="AlphaFoldDB" id="A0AAD5RA30"/>
<name>A0AAD5RA30_PARTN</name>
<feature type="coiled-coil region" evidence="1">
    <location>
        <begin position="21"/>
        <end position="76"/>
    </location>
</feature>